<dbReference type="Proteomes" id="UP000444174">
    <property type="component" value="Unassembled WGS sequence"/>
</dbReference>
<dbReference type="RefSeq" id="WP_153217868.1">
    <property type="nucleotide sequence ID" value="NZ_WIBF01000021.1"/>
</dbReference>
<proteinExistence type="predicted"/>
<reference evidence="1 2" key="1">
    <citation type="submission" date="2019-10" db="EMBL/GenBank/DDBJ databases">
        <title>Epibacterium sp. nov., isolated from seawater.</title>
        <authorList>
            <person name="Zhang X."/>
            <person name="Li N."/>
        </authorList>
    </citation>
    <scope>NUCLEOTIDE SEQUENCE [LARGE SCALE GENOMIC DNA]</scope>
    <source>
        <strain evidence="1 2">SM1979</strain>
    </source>
</reference>
<organism evidence="1 2">
    <name type="scientific">Tritonibacter litoralis</name>
    <dbReference type="NCBI Taxonomy" id="2662264"/>
    <lineage>
        <taxon>Bacteria</taxon>
        <taxon>Pseudomonadati</taxon>
        <taxon>Pseudomonadota</taxon>
        <taxon>Alphaproteobacteria</taxon>
        <taxon>Rhodobacterales</taxon>
        <taxon>Paracoccaceae</taxon>
        <taxon>Tritonibacter</taxon>
    </lineage>
</organism>
<keyword evidence="2" id="KW-1185">Reference proteome</keyword>
<protein>
    <submittedName>
        <fullName evidence="1">DUF2783 domain-containing protein</fullName>
    </submittedName>
</protein>
<accession>A0A843YN59</accession>
<evidence type="ECO:0000313" key="1">
    <source>
        <dbReference type="EMBL" id="MQQ10679.1"/>
    </source>
</evidence>
<dbReference type="InterPro" id="IPR021233">
    <property type="entry name" value="DUF2783"/>
</dbReference>
<dbReference type="Pfam" id="PF10932">
    <property type="entry name" value="DUF2783"/>
    <property type="match status" value="1"/>
</dbReference>
<sequence length="60" mass="6827">MSLNLKPNIARPDDFYEMLTDAQRDMTDDEANDMNARLVLVLANQIGNFEDLKQAIDIAK</sequence>
<name>A0A843YN59_9RHOB</name>
<comment type="caution">
    <text evidence="1">The sequence shown here is derived from an EMBL/GenBank/DDBJ whole genome shotgun (WGS) entry which is preliminary data.</text>
</comment>
<evidence type="ECO:0000313" key="2">
    <source>
        <dbReference type="Proteomes" id="UP000444174"/>
    </source>
</evidence>
<dbReference type="EMBL" id="WIBF01000021">
    <property type="protein sequence ID" value="MQQ10679.1"/>
    <property type="molecule type" value="Genomic_DNA"/>
</dbReference>
<gene>
    <name evidence="1" type="ORF">GFB49_19685</name>
</gene>
<dbReference type="AlphaFoldDB" id="A0A843YN59"/>